<accession>C5MFY1</accession>
<evidence type="ECO:0000256" key="1">
    <source>
        <dbReference type="ARBA" id="ARBA00004123"/>
    </source>
</evidence>
<evidence type="ECO:0000313" key="11">
    <source>
        <dbReference type="Proteomes" id="UP000002037"/>
    </source>
</evidence>
<dbReference type="GO" id="GO:0000398">
    <property type="term" value="P:mRNA splicing, via spliceosome"/>
    <property type="evidence" value="ECO:0007669"/>
    <property type="project" value="UniProtKB-UniRule"/>
</dbReference>
<dbReference type="Pfam" id="PF08231">
    <property type="entry name" value="SYF2"/>
    <property type="match status" value="1"/>
</dbReference>
<keyword evidence="5 8" id="KW-0747">Spliceosome</keyword>
<comment type="subcellular location">
    <subcellularLocation>
        <location evidence="1 8">Nucleus</location>
    </subcellularLocation>
</comment>
<keyword evidence="6 8" id="KW-0508">mRNA splicing</keyword>
<evidence type="ECO:0000256" key="9">
    <source>
        <dbReference type="SAM" id="MobiDB-lite"/>
    </source>
</evidence>
<organism evidence="10 11">
    <name type="scientific">Candida tropicalis (strain ATCC MYA-3404 / T1)</name>
    <name type="common">Yeast</name>
    <dbReference type="NCBI Taxonomy" id="294747"/>
    <lineage>
        <taxon>Eukaryota</taxon>
        <taxon>Fungi</taxon>
        <taxon>Dikarya</taxon>
        <taxon>Ascomycota</taxon>
        <taxon>Saccharomycotina</taxon>
        <taxon>Pichiomycetes</taxon>
        <taxon>Debaryomycetaceae</taxon>
        <taxon>Candida/Lodderomyces clade</taxon>
        <taxon>Candida</taxon>
    </lineage>
</organism>
<dbReference type="OrthoDB" id="199717at2759"/>
<dbReference type="KEGG" id="ctp:CTRG_04974"/>
<evidence type="ECO:0000256" key="6">
    <source>
        <dbReference type="ARBA" id="ARBA00023187"/>
    </source>
</evidence>
<dbReference type="GeneID" id="8299048"/>
<sequence>MTDINPSIKSDILSRLESLKAKRKEAQKLNRQELFQYTKNQRIASIKSKKEKEKESNHYNEYEDDNKESHSKKWHIQKKSDGSANFNDLAESTYYKRIDKLKVDKESYKNQKELLLNQQDSGKDKSSSIVDVSNHPDAETKVEVVRFLSDINDKRMKRRRNAKDEEVVDNFINEKNKQFNMKLNRQINK</sequence>
<comment type="similarity">
    <text evidence="2 8">Belongs to the SYF2 family.</text>
</comment>
<reference evidence="10 11" key="1">
    <citation type="journal article" date="2009" name="Nature">
        <title>Evolution of pathogenicity and sexual reproduction in eight Candida genomes.</title>
        <authorList>
            <person name="Butler G."/>
            <person name="Rasmussen M.D."/>
            <person name="Lin M.F."/>
            <person name="Santos M.A."/>
            <person name="Sakthikumar S."/>
            <person name="Munro C.A."/>
            <person name="Rheinbay E."/>
            <person name="Grabherr M."/>
            <person name="Forche A."/>
            <person name="Reedy J.L."/>
            <person name="Agrafioti I."/>
            <person name="Arnaud M.B."/>
            <person name="Bates S."/>
            <person name="Brown A.J."/>
            <person name="Brunke S."/>
            <person name="Costanzo M.C."/>
            <person name="Fitzpatrick D.A."/>
            <person name="de Groot P.W."/>
            <person name="Harris D."/>
            <person name="Hoyer L.L."/>
            <person name="Hube B."/>
            <person name="Klis F.M."/>
            <person name="Kodira C."/>
            <person name="Lennard N."/>
            <person name="Logue M.E."/>
            <person name="Martin R."/>
            <person name="Neiman A.M."/>
            <person name="Nikolaou E."/>
            <person name="Quail M.A."/>
            <person name="Quinn J."/>
            <person name="Santos M.C."/>
            <person name="Schmitzberger F.F."/>
            <person name="Sherlock G."/>
            <person name="Shah P."/>
            <person name="Silverstein K.A."/>
            <person name="Skrzypek M.S."/>
            <person name="Soll D."/>
            <person name="Staggs R."/>
            <person name="Stansfield I."/>
            <person name="Stumpf M.P."/>
            <person name="Sudbery P.E."/>
            <person name="Srikantha T."/>
            <person name="Zeng Q."/>
            <person name="Berman J."/>
            <person name="Berriman M."/>
            <person name="Heitman J."/>
            <person name="Gow N.A."/>
            <person name="Lorenz M.C."/>
            <person name="Birren B.W."/>
            <person name="Kellis M."/>
            <person name="Cuomo C.A."/>
        </authorList>
    </citation>
    <scope>NUCLEOTIDE SEQUENCE [LARGE SCALE GENOMIC DNA]</scope>
    <source>
        <strain evidence="11">ATCC MYA-3404 / T1</strain>
    </source>
</reference>
<keyword evidence="11" id="KW-1185">Reference proteome</keyword>
<dbReference type="HOGENOM" id="CLU_051065_4_0_1"/>
<dbReference type="Proteomes" id="UP000002037">
    <property type="component" value="Unassembled WGS sequence"/>
</dbReference>
<comment type="function">
    <text evidence="8">Involved in pre-mRNA splicing.</text>
</comment>
<dbReference type="InterPro" id="IPR013260">
    <property type="entry name" value="mRNA_splic_SYF2"/>
</dbReference>
<dbReference type="VEuPathDB" id="FungiDB:CTRG_04974"/>
<dbReference type="STRING" id="294747.C5MFY1"/>
<evidence type="ECO:0000256" key="3">
    <source>
        <dbReference type="ARBA" id="ARBA00014745"/>
    </source>
</evidence>
<dbReference type="GO" id="GO:0005681">
    <property type="term" value="C:spliceosomal complex"/>
    <property type="evidence" value="ECO:0007669"/>
    <property type="project" value="UniProtKB-KW"/>
</dbReference>
<protein>
    <recommendedName>
        <fullName evidence="3 8">Pre-mRNA-splicing factor SYF2</fullName>
    </recommendedName>
</protein>
<evidence type="ECO:0000256" key="8">
    <source>
        <dbReference type="RuleBase" id="RU367148"/>
    </source>
</evidence>
<feature type="compositionally biased region" description="Basic and acidic residues" evidence="9">
    <location>
        <begin position="48"/>
        <end position="71"/>
    </location>
</feature>
<proteinExistence type="inferred from homology"/>
<keyword evidence="4 8" id="KW-0507">mRNA processing</keyword>
<dbReference type="AlphaFoldDB" id="C5MFY1"/>
<evidence type="ECO:0000256" key="7">
    <source>
        <dbReference type="ARBA" id="ARBA00023242"/>
    </source>
</evidence>
<dbReference type="eggNOG" id="KOG2609">
    <property type="taxonomic scope" value="Eukaryota"/>
</dbReference>
<dbReference type="RefSeq" id="XP_002550676.1">
    <property type="nucleotide sequence ID" value="XM_002550630.1"/>
</dbReference>
<feature type="region of interest" description="Disordered" evidence="9">
    <location>
        <begin position="46"/>
        <end position="80"/>
    </location>
</feature>
<dbReference type="EMBL" id="GG692401">
    <property type="protein sequence ID" value="EER31244.1"/>
    <property type="molecule type" value="Genomic_DNA"/>
</dbReference>
<evidence type="ECO:0000256" key="4">
    <source>
        <dbReference type="ARBA" id="ARBA00022664"/>
    </source>
</evidence>
<evidence type="ECO:0000256" key="5">
    <source>
        <dbReference type="ARBA" id="ARBA00022728"/>
    </source>
</evidence>
<name>C5MFY1_CANTT</name>
<evidence type="ECO:0000313" key="10">
    <source>
        <dbReference type="EMBL" id="EER31244.1"/>
    </source>
</evidence>
<keyword evidence="7 8" id="KW-0539">Nucleus</keyword>
<gene>
    <name evidence="10" type="ORF">CTRG_04974</name>
</gene>
<evidence type="ECO:0000256" key="2">
    <source>
        <dbReference type="ARBA" id="ARBA00010028"/>
    </source>
</evidence>
<comment type="subunit">
    <text evidence="8">May be part of a spliceosome complex.</text>
</comment>